<evidence type="ECO:0000313" key="6">
    <source>
        <dbReference type="Proteomes" id="UP000502498"/>
    </source>
</evidence>
<dbReference type="InterPro" id="IPR041916">
    <property type="entry name" value="Anti_sigma_zinc_sf"/>
</dbReference>
<organism evidence="5 6">
    <name type="scientific">Microbacterium hominis</name>
    <dbReference type="NCBI Taxonomy" id="162426"/>
    <lineage>
        <taxon>Bacteria</taxon>
        <taxon>Bacillati</taxon>
        <taxon>Actinomycetota</taxon>
        <taxon>Actinomycetes</taxon>
        <taxon>Micrococcales</taxon>
        <taxon>Microbacteriaceae</taxon>
        <taxon>Microbacterium</taxon>
    </lineage>
</organism>
<feature type="transmembrane region" description="Helical" evidence="3">
    <location>
        <begin position="97"/>
        <end position="120"/>
    </location>
</feature>
<proteinExistence type="predicted"/>
<keyword evidence="3" id="KW-0472">Membrane</keyword>
<dbReference type="Gene3D" id="1.10.10.1320">
    <property type="entry name" value="Anti-sigma factor, zinc-finger domain"/>
    <property type="match status" value="1"/>
</dbReference>
<evidence type="ECO:0000256" key="1">
    <source>
        <dbReference type="ARBA" id="ARBA00023015"/>
    </source>
</evidence>
<evidence type="ECO:0000259" key="4">
    <source>
        <dbReference type="Pfam" id="PF13490"/>
    </source>
</evidence>
<keyword evidence="2" id="KW-0804">Transcription</keyword>
<evidence type="ECO:0000256" key="2">
    <source>
        <dbReference type="ARBA" id="ARBA00023163"/>
    </source>
</evidence>
<gene>
    <name evidence="5" type="ORF">HQM25_06580</name>
</gene>
<evidence type="ECO:0000256" key="3">
    <source>
        <dbReference type="SAM" id="Phobius"/>
    </source>
</evidence>
<reference evidence="5 6" key="1">
    <citation type="submission" date="2020-05" db="EMBL/GenBank/DDBJ databases">
        <title>Strain PA2F3 complete genome.</title>
        <authorList>
            <person name="Kim Y.-S."/>
            <person name="Kim S.-J."/>
            <person name="Jung H.-k."/>
            <person name="Kim S.-E."/>
            <person name="Kim K.-H."/>
        </authorList>
    </citation>
    <scope>NUCLEOTIDE SEQUENCE [LARGE SCALE GENOMIC DNA]</scope>
    <source>
        <strain evidence="5 6">PA2F3</strain>
    </source>
</reference>
<keyword evidence="3" id="KW-1133">Transmembrane helix</keyword>
<name>A0A7D4Q1V0_9MICO</name>
<sequence length="242" mass="25881">MTPDHAHFVEWDAAYVLGALSPADRRVYEEHLERCGVCRAAIAEIAATTGLLTRIDPARARSMIDAPEDAGGPDESRRAEIIELGVLQARRRRRLTWTGLASAAAAVIVAVVLAATLAIAPTTQRIEVIALEPTRELPLTATVELVDVSWGTRIEMICRYTGDGEGSPEGGWPYALYVAGADGTFTEVSSWRGLPGRDARVSAGTALDSDEISALEVRSLTNGDVLLRTDREVADGAALSED</sequence>
<feature type="domain" description="Putative zinc-finger" evidence="4">
    <location>
        <begin position="14"/>
        <end position="39"/>
    </location>
</feature>
<keyword evidence="1" id="KW-0805">Transcription regulation</keyword>
<dbReference type="InterPro" id="IPR027383">
    <property type="entry name" value="Znf_put"/>
</dbReference>
<protein>
    <submittedName>
        <fullName evidence="5">Zf-HC2 domain-containing protein</fullName>
    </submittedName>
</protein>
<dbReference type="EMBL" id="CP054038">
    <property type="protein sequence ID" value="QKJ19071.1"/>
    <property type="molecule type" value="Genomic_DNA"/>
</dbReference>
<dbReference type="RefSeq" id="WP_172989512.1">
    <property type="nucleotide sequence ID" value="NZ_CP054038.1"/>
</dbReference>
<dbReference type="Pfam" id="PF13490">
    <property type="entry name" value="zf-HC2"/>
    <property type="match status" value="1"/>
</dbReference>
<dbReference type="AlphaFoldDB" id="A0A7D4Q1V0"/>
<keyword evidence="3" id="KW-0812">Transmembrane</keyword>
<dbReference type="Proteomes" id="UP000502498">
    <property type="component" value="Chromosome"/>
</dbReference>
<accession>A0A7D4Q1V0</accession>
<evidence type="ECO:0000313" key="5">
    <source>
        <dbReference type="EMBL" id="QKJ19071.1"/>
    </source>
</evidence>